<evidence type="ECO:0008006" key="3">
    <source>
        <dbReference type="Google" id="ProtNLM"/>
    </source>
</evidence>
<protein>
    <recommendedName>
        <fullName evidence="3">Polyketide cyclase</fullName>
    </recommendedName>
</protein>
<reference evidence="1 2" key="1">
    <citation type="submission" date="2019-07" db="EMBL/GenBank/DDBJ databases">
        <title>Whole genome shotgun sequence of Cellulomonas terrae NBRC 100819.</title>
        <authorList>
            <person name="Hosoyama A."/>
            <person name="Uohara A."/>
            <person name="Ohji S."/>
            <person name="Ichikawa N."/>
        </authorList>
    </citation>
    <scope>NUCLEOTIDE SEQUENCE [LARGE SCALE GENOMIC DNA]</scope>
    <source>
        <strain evidence="1 2">NBRC 100819</strain>
    </source>
</reference>
<dbReference type="OrthoDB" id="4827024at2"/>
<dbReference type="RefSeq" id="WP_146845991.1">
    <property type="nucleotide sequence ID" value="NZ_BJWH01000009.1"/>
</dbReference>
<dbReference type="AlphaFoldDB" id="A0A511JKJ4"/>
<dbReference type="EMBL" id="BJWH01000009">
    <property type="protein sequence ID" value="GEL98466.1"/>
    <property type="molecule type" value="Genomic_DNA"/>
</dbReference>
<proteinExistence type="predicted"/>
<evidence type="ECO:0000313" key="1">
    <source>
        <dbReference type="EMBL" id="GEL98466.1"/>
    </source>
</evidence>
<dbReference type="SUPFAM" id="SSF55961">
    <property type="entry name" value="Bet v1-like"/>
    <property type="match status" value="1"/>
</dbReference>
<comment type="caution">
    <text evidence="1">The sequence shown here is derived from an EMBL/GenBank/DDBJ whole genome shotgun (WGS) entry which is preliminary data.</text>
</comment>
<dbReference type="InterPro" id="IPR023393">
    <property type="entry name" value="START-like_dom_sf"/>
</dbReference>
<keyword evidence="2" id="KW-1185">Reference proteome</keyword>
<organism evidence="1 2">
    <name type="scientific">Cellulomonas terrae</name>
    <dbReference type="NCBI Taxonomy" id="311234"/>
    <lineage>
        <taxon>Bacteria</taxon>
        <taxon>Bacillati</taxon>
        <taxon>Actinomycetota</taxon>
        <taxon>Actinomycetes</taxon>
        <taxon>Micrococcales</taxon>
        <taxon>Cellulomonadaceae</taxon>
        <taxon>Cellulomonas</taxon>
    </lineage>
</organism>
<dbReference type="InterPro" id="IPR019587">
    <property type="entry name" value="Polyketide_cyclase/dehydratase"/>
</dbReference>
<dbReference type="Proteomes" id="UP000321049">
    <property type="component" value="Unassembled WGS sequence"/>
</dbReference>
<dbReference type="Gene3D" id="3.30.530.20">
    <property type="match status" value="1"/>
</dbReference>
<accession>A0A511JKJ4</accession>
<dbReference type="Pfam" id="PF10604">
    <property type="entry name" value="Polyketide_cyc2"/>
    <property type="match status" value="1"/>
</dbReference>
<evidence type="ECO:0000313" key="2">
    <source>
        <dbReference type="Proteomes" id="UP000321049"/>
    </source>
</evidence>
<gene>
    <name evidence="1" type="ORF">CTE05_20130</name>
</gene>
<name>A0A511JKJ4_9CELL</name>
<sequence length="142" mass="14790">MTTAIDTTTTIAAPPDAVWAALTDWSLAPRWMPGVTAMSGPVSAGAVVTFTVRGKERTAVVETLDAPRTLALLSRSGPVTAVYTYTLAAAAGGTSLRLLADVEVRGPLKVLAPVVRRSIAKEDGVQPERLRAVIEPVSRPAG</sequence>